<dbReference type="GO" id="GO:0016150">
    <property type="term" value="F:translation release factor activity, codon nonspecific"/>
    <property type="evidence" value="ECO:0007669"/>
    <property type="project" value="TreeGrafter"/>
</dbReference>
<evidence type="ECO:0000256" key="3">
    <source>
        <dbReference type="ARBA" id="ARBA00039441"/>
    </source>
</evidence>
<dbReference type="Gene3D" id="3.30.160.20">
    <property type="match status" value="1"/>
</dbReference>
<dbReference type="GO" id="GO:0004045">
    <property type="term" value="F:peptidyl-tRNA hydrolase activity"/>
    <property type="evidence" value="ECO:0007669"/>
    <property type="project" value="UniProtKB-EC"/>
</dbReference>
<feature type="compositionally biased region" description="Basic and acidic residues" evidence="5">
    <location>
        <begin position="120"/>
        <end position="146"/>
    </location>
</feature>
<evidence type="ECO:0000259" key="6">
    <source>
        <dbReference type="PROSITE" id="PS00745"/>
    </source>
</evidence>
<evidence type="ECO:0000256" key="2">
    <source>
        <dbReference type="ARBA" id="ARBA00038225"/>
    </source>
</evidence>
<sequence length="146" mass="16965">MRSSGPGGQHVNKVNTKVDVRFLLKDAKWLPESMKENIMKKHSHMVTPSGYIIVRSDKTRTQQLNLADALDKLRAQLYSTVERPPVRPDHYTIEVHRRSCPLLPHRSPLPNSPIYFPPPHRAEKATRERLREKRIKSDVRQFRGAQ</sequence>
<dbReference type="GO" id="GO:0005762">
    <property type="term" value="C:mitochondrial large ribosomal subunit"/>
    <property type="evidence" value="ECO:0007669"/>
    <property type="project" value="TreeGrafter"/>
</dbReference>
<dbReference type="Proteomes" id="UP000711488">
    <property type="component" value="Unassembled WGS sequence"/>
</dbReference>
<dbReference type="PANTHER" id="PTHR11075:SF54">
    <property type="entry name" value="LARGE RIBOSOMAL SUBUNIT PROTEIN ML62"/>
    <property type="match status" value="1"/>
</dbReference>
<proteinExistence type="inferred from homology"/>
<gene>
    <name evidence="7" type="ORF">HAZT_HAZT010676</name>
</gene>
<evidence type="ECO:0000313" key="7">
    <source>
        <dbReference type="EMBL" id="KAA0185983.1"/>
    </source>
</evidence>
<dbReference type="PROSITE" id="PS00745">
    <property type="entry name" value="RF_PROK_I"/>
    <property type="match status" value="1"/>
</dbReference>
<evidence type="ECO:0000256" key="1">
    <source>
        <dbReference type="ARBA" id="ARBA00013260"/>
    </source>
</evidence>
<comment type="similarity">
    <text evidence="2">Belongs to the prokaryotic/mitochondrial release factor family. Mitochondrion-specific ribosomal protein mL62 subfamily.</text>
</comment>
<dbReference type="OrthoDB" id="270639at2759"/>
<dbReference type="AlphaFoldDB" id="A0A6A0GTK8"/>
<dbReference type="EMBL" id="JQDR03015880">
    <property type="protein sequence ID" value="KAA0185983.1"/>
    <property type="molecule type" value="Genomic_DNA"/>
</dbReference>
<dbReference type="EC" id="3.1.1.29" evidence="1"/>
<feature type="region of interest" description="Disordered" evidence="5">
    <location>
        <begin position="104"/>
        <end position="146"/>
    </location>
</feature>
<dbReference type="InterPro" id="IPR000352">
    <property type="entry name" value="Pep_chain_release_fac_I"/>
</dbReference>
<organism evidence="7">
    <name type="scientific">Hyalella azteca</name>
    <name type="common">Amphipod</name>
    <dbReference type="NCBI Taxonomy" id="294128"/>
    <lineage>
        <taxon>Eukaryota</taxon>
        <taxon>Metazoa</taxon>
        <taxon>Ecdysozoa</taxon>
        <taxon>Arthropoda</taxon>
        <taxon>Crustacea</taxon>
        <taxon>Multicrustacea</taxon>
        <taxon>Malacostraca</taxon>
        <taxon>Eumalacostraca</taxon>
        <taxon>Peracarida</taxon>
        <taxon>Amphipoda</taxon>
        <taxon>Senticaudata</taxon>
        <taxon>Talitrida</taxon>
        <taxon>Talitroidea</taxon>
        <taxon>Hyalellidae</taxon>
        <taxon>Hyalella</taxon>
    </lineage>
</organism>
<feature type="domain" description="Prokaryotic-type class I peptide chain release factors" evidence="6">
    <location>
        <begin position="2"/>
        <end position="18"/>
    </location>
</feature>
<dbReference type="Pfam" id="PF00472">
    <property type="entry name" value="RF-1"/>
    <property type="match status" value="1"/>
</dbReference>
<dbReference type="SUPFAM" id="SSF110916">
    <property type="entry name" value="Peptidyl-tRNA hydrolase domain-like"/>
    <property type="match status" value="1"/>
</dbReference>
<dbReference type="InterPro" id="IPR052104">
    <property type="entry name" value="Mito_Release_Factor_mL62"/>
</dbReference>
<reference evidence="7" key="2">
    <citation type="journal article" date="2018" name="Environ. Sci. Technol.">
        <title>The Toxicogenome of Hyalella azteca: A Model for Sediment Ecotoxicology and Evolutionary Toxicology.</title>
        <authorList>
            <person name="Poynton H.C."/>
            <person name="Hasenbein S."/>
            <person name="Benoit J.B."/>
            <person name="Sepulveda M.S."/>
            <person name="Poelchau M.F."/>
            <person name="Hughes D.S.T."/>
            <person name="Murali S.C."/>
            <person name="Chen S."/>
            <person name="Glastad K.M."/>
            <person name="Goodisman M.A.D."/>
            <person name="Werren J.H."/>
            <person name="Vineis J.H."/>
            <person name="Bowen J.L."/>
            <person name="Friedrich M."/>
            <person name="Jones J."/>
            <person name="Robertson H.M."/>
            <person name="Feyereisen R."/>
            <person name="Mechler-Hickson A."/>
            <person name="Mathers N."/>
            <person name="Lee C.E."/>
            <person name="Colbourne J.K."/>
            <person name="Biales A."/>
            <person name="Johnston J.S."/>
            <person name="Wellborn G.A."/>
            <person name="Rosendale A.J."/>
            <person name="Cridge A.G."/>
            <person name="Munoz-Torres M.C."/>
            <person name="Bain P.A."/>
            <person name="Manny A.R."/>
            <person name="Major K.M."/>
            <person name="Lambert F.N."/>
            <person name="Vulpe C.D."/>
            <person name="Tuck P."/>
            <person name="Blalock B.J."/>
            <person name="Lin Y.Y."/>
            <person name="Smith M.E."/>
            <person name="Ochoa-Acuna H."/>
            <person name="Chen M.M."/>
            <person name="Childers C.P."/>
            <person name="Qu J."/>
            <person name="Dugan S."/>
            <person name="Lee S.L."/>
            <person name="Chao H."/>
            <person name="Dinh H."/>
            <person name="Han Y."/>
            <person name="Doddapaneni H."/>
            <person name="Worley K.C."/>
            <person name="Muzny D.M."/>
            <person name="Gibbs R.A."/>
            <person name="Richards S."/>
        </authorList>
    </citation>
    <scope>NUCLEOTIDE SEQUENCE</scope>
    <source>
        <strain evidence="7">HAZT.00-mixed</strain>
        <tissue evidence="7">Whole organism</tissue>
    </source>
</reference>
<evidence type="ECO:0000256" key="5">
    <source>
        <dbReference type="SAM" id="MobiDB-lite"/>
    </source>
</evidence>
<evidence type="ECO:0000256" key="4">
    <source>
        <dbReference type="ARBA" id="ARBA00041531"/>
    </source>
</evidence>
<accession>A0A6A0GTK8</accession>
<reference evidence="7" key="3">
    <citation type="submission" date="2019-06" db="EMBL/GenBank/DDBJ databases">
        <authorList>
            <person name="Poynton C."/>
            <person name="Hasenbein S."/>
            <person name="Benoit J.B."/>
            <person name="Sepulveda M.S."/>
            <person name="Poelchau M.F."/>
            <person name="Murali S.C."/>
            <person name="Chen S."/>
            <person name="Glastad K.M."/>
            <person name="Werren J.H."/>
            <person name="Vineis J.H."/>
            <person name="Bowen J.L."/>
            <person name="Friedrich M."/>
            <person name="Jones J."/>
            <person name="Robertson H.M."/>
            <person name="Feyereisen R."/>
            <person name="Mechler-Hickson A."/>
            <person name="Mathers N."/>
            <person name="Lee C.E."/>
            <person name="Colbourne J.K."/>
            <person name="Biales A."/>
            <person name="Johnston J.S."/>
            <person name="Wellborn G.A."/>
            <person name="Rosendale A.J."/>
            <person name="Cridge A.G."/>
            <person name="Munoz-Torres M.C."/>
            <person name="Bain P.A."/>
            <person name="Manny A.R."/>
            <person name="Major K.M."/>
            <person name="Lambert F.N."/>
            <person name="Vulpe C.D."/>
            <person name="Tuck P."/>
            <person name="Blalock B.J."/>
            <person name="Lin Y.-Y."/>
            <person name="Smith M.E."/>
            <person name="Ochoa-Acuna H."/>
            <person name="Chen M.-J.M."/>
            <person name="Childers C.P."/>
            <person name="Qu J."/>
            <person name="Dugan S."/>
            <person name="Lee S.L."/>
            <person name="Chao H."/>
            <person name="Dinh H."/>
            <person name="Han Y."/>
            <person name="Doddapaneni H."/>
            <person name="Worley K.C."/>
            <person name="Muzny D.M."/>
            <person name="Gibbs R.A."/>
            <person name="Richards S."/>
        </authorList>
    </citation>
    <scope>NUCLEOTIDE SEQUENCE</scope>
    <source>
        <strain evidence="7">HAZT.00-mixed</strain>
        <tissue evidence="7">Whole organism</tissue>
    </source>
</reference>
<reference evidence="7" key="1">
    <citation type="submission" date="2014-08" db="EMBL/GenBank/DDBJ databases">
        <authorList>
            <person name="Murali S."/>
            <person name="Richards S."/>
            <person name="Bandaranaike D."/>
            <person name="Bellair M."/>
            <person name="Blankenburg K."/>
            <person name="Chao H."/>
            <person name="Dinh H."/>
            <person name="Doddapaneni H."/>
            <person name="Dugan-Rocha S."/>
            <person name="Elkadiri S."/>
            <person name="Gnanaolivu R."/>
            <person name="Hughes D."/>
            <person name="Lee S."/>
            <person name="Li M."/>
            <person name="Ming W."/>
            <person name="Munidasa M."/>
            <person name="Muniz J."/>
            <person name="Nguyen L."/>
            <person name="Osuji N."/>
            <person name="Pu L.-L."/>
            <person name="Puazo M."/>
            <person name="Skinner E."/>
            <person name="Qu C."/>
            <person name="Quiroz J."/>
            <person name="Raj R."/>
            <person name="Weissenberger G."/>
            <person name="Xin Y."/>
            <person name="Zou X."/>
            <person name="Han Y."/>
            <person name="Worley K."/>
            <person name="Muzny D."/>
            <person name="Gibbs R."/>
        </authorList>
    </citation>
    <scope>NUCLEOTIDE SEQUENCE</scope>
    <source>
        <strain evidence="7">HAZT.00-mixed</strain>
        <tissue evidence="7">Whole organism</tissue>
    </source>
</reference>
<comment type="caution">
    <text evidence="7">The sequence shown here is derived from an EMBL/GenBank/DDBJ whole genome shotgun (WGS) entry which is preliminary data.</text>
</comment>
<name>A0A6A0GTK8_HYAAZ</name>
<protein>
    <recommendedName>
        <fullName evidence="3">Large ribosomal subunit protein mL62</fullName>
        <ecNumber evidence="1">3.1.1.29</ecNumber>
    </recommendedName>
    <alternativeName>
        <fullName evidence="4">Peptidyl-tRNA hydrolase ICT1, mitochondrial</fullName>
    </alternativeName>
</protein>
<dbReference type="GO" id="GO:0070126">
    <property type="term" value="P:mitochondrial translational termination"/>
    <property type="evidence" value="ECO:0007669"/>
    <property type="project" value="TreeGrafter"/>
</dbReference>
<dbReference type="PANTHER" id="PTHR11075">
    <property type="entry name" value="PEPTIDE CHAIN RELEASE FACTOR"/>
    <property type="match status" value="1"/>
</dbReference>